<comment type="caution">
    <text evidence="3">The sequence shown here is derived from an EMBL/GenBank/DDBJ whole genome shotgun (WGS) entry which is preliminary data.</text>
</comment>
<dbReference type="Pfam" id="PF08284">
    <property type="entry name" value="RVP_2"/>
    <property type="match status" value="1"/>
</dbReference>
<gene>
    <name evidence="3" type="ORF">Tci_028968</name>
</gene>
<dbReference type="InterPro" id="IPR041577">
    <property type="entry name" value="RT_RNaseH_2"/>
</dbReference>
<dbReference type="InterPro" id="IPR043128">
    <property type="entry name" value="Rev_trsase/Diguanyl_cyclase"/>
</dbReference>
<keyword evidence="3" id="KW-0808">Transferase</keyword>
<dbReference type="InterPro" id="IPR043502">
    <property type="entry name" value="DNA/RNA_pol_sf"/>
</dbReference>
<organism evidence="3">
    <name type="scientific">Tanacetum cinerariifolium</name>
    <name type="common">Dalmatian daisy</name>
    <name type="synonym">Chrysanthemum cinerariifolium</name>
    <dbReference type="NCBI Taxonomy" id="118510"/>
    <lineage>
        <taxon>Eukaryota</taxon>
        <taxon>Viridiplantae</taxon>
        <taxon>Streptophyta</taxon>
        <taxon>Embryophyta</taxon>
        <taxon>Tracheophyta</taxon>
        <taxon>Spermatophyta</taxon>
        <taxon>Magnoliopsida</taxon>
        <taxon>eudicotyledons</taxon>
        <taxon>Gunneridae</taxon>
        <taxon>Pentapetalae</taxon>
        <taxon>asterids</taxon>
        <taxon>campanulids</taxon>
        <taxon>Asterales</taxon>
        <taxon>Asteraceae</taxon>
        <taxon>Asteroideae</taxon>
        <taxon>Anthemideae</taxon>
        <taxon>Anthemidinae</taxon>
        <taxon>Tanacetum</taxon>
    </lineage>
</organism>
<dbReference type="Pfam" id="PF17919">
    <property type="entry name" value="RT_RNaseH_2"/>
    <property type="match status" value="1"/>
</dbReference>
<dbReference type="EMBL" id="BKCJ010003756">
    <property type="protein sequence ID" value="GEU56990.1"/>
    <property type="molecule type" value="Genomic_DNA"/>
</dbReference>
<dbReference type="Gene3D" id="3.30.70.270">
    <property type="match status" value="2"/>
</dbReference>
<dbReference type="AlphaFoldDB" id="A0A6L2L797"/>
<dbReference type="SUPFAM" id="SSF56672">
    <property type="entry name" value="DNA/RNA polymerases"/>
    <property type="match status" value="1"/>
</dbReference>
<proteinExistence type="predicted"/>
<keyword evidence="3" id="KW-0695">RNA-directed DNA polymerase</keyword>
<evidence type="ECO:0000256" key="1">
    <source>
        <dbReference type="ARBA" id="ARBA00023268"/>
    </source>
</evidence>
<accession>A0A6L2L797</accession>
<dbReference type="InterPro" id="IPR050951">
    <property type="entry name" value="Retrovirus_Pol_polyprotein"/>
</dbReference>
<keyword evidence="3" id="KW-0548">Nucleotidyltransferase</keyword>
<dbReference type="GO" id="GO:0003964">
    <property type="term" value="F:RNA-directed DNA polymerase activity"/>
    <property type="evidence" value="ECO:0007669"/>
    <property type="project" value="UniProtKB-KW"/>
</dbReference>
<reference evidence="3" key="1">
    <citation type="journal article" date="2019" name="Sci. Rep.">
        <title>Draft genome of Tanacetum cinerariifolium, the natural source of mosquito coil.</title>
        <authorList>
            <person name="Yamashiro T."/>
            <person name="Shiraishi A."/>
            <person name="Satake H."/>
            <person name="Nakayama K."/>
        </authorList>
    </citation>
    <scope>NUCLEOTIDE SEQUENCE</scope>
</reference>
<sequence length="405" mass="47030">MPVDMGSFDVIIKIDWLSKCHAVIVCDEKLVRVPFDNEILTFYGNRRNNGLKSRLNIISYTKTQKYLLKGCPIFLAHVTTKEAEDKSREKRLEDVPIVKDFPEVFPEDLPGIPPTRQVEFQIDLIPGAAPVSKKEHEGHLKLILELLKKEQLYAKFSKCEFWIPKVQFLGHVIDSQDIHVDPAKIESIKDWASPKTATEVRQFLGLAGYYRRFIEGFSKIAKSMTKLTQKMVKFDWGDKEEEAFQLIKQKLFSAPILTLPEGSEDFIVYCGASIKGLGAVLMQREKRIQAARDRQKSYAKVRRKPLEFQVGDQVRFKVSPWKGVQLSRVHPMFRASNLKKCLSDEPLAIPLDEIHIDEKLRFVKEPMEIMDREVKRLKQSRIPIIKVRWNSRRGPEFTWKCQDQF</sequence>
<name>A0A6L2L797_TANCI</name>
<dbReference type="FunFam" id="3.30.70.270:FF:000020">
    <property type="entry name" value="Transposon Tf2-6 polyprotein-like Protein"/>
    <property type="match status" value="1"/>
</dbReference>
<dbReference type="PANTHER" id="PTHR37984:SF5">
    <property type="entry name" value="PROTEIN NYNRIN-LIKE"/>
    <property type="match status" value="1"/>
</dbReference>
<protein>
    <submittedName>
        <fullName evidence="3">Reverse transcriptase domain-containing protein</fullName>
    </submittedName>
</protein>
<evidence type="ECO:0000259" key="2">
    <source>
        <dbReference type="Pfam" id="PF17919"/>
    </source>
</evidence>
<keyword evidence="1" id="KW-0511">Multifunctional enzyme</keyword>
<feature type="domain" description="Reverse transcriptase/retrotransposon-derived protein RNase H-like" evidence="2">
    <location>
        <begin position="236"/>
        <end position="286"/>
    </location>
</feature>
<dbReference type="PANTHER" id="PTHR37984">
    <property type="entry name" value="PROTEIN CBG26694"/>
    <property type="match status" value="1"/>
</dbReference>
<evidence type="ECO:0000313" key="3">
    <source>
        <dbReference type="EMBL" id="GEU56990.1"/>
    </source>
</evidence>